<evidence type="ECO:0000313" key="3">
    <source>
        <dbReference type="Proteomes" id="UP001320148"/>
    </source>
</evidence>
<evidence type="ECO:0000256" key="1">
    <source>
        <dbReference type="SAM" id="Phobius"/>
    </source>
</evidence>
<keyword evidence="3" id="KW-1185">Reference proteome</keyword>
<accession>A0ABM7PKE4</accession>
<sequence>MQDKEKFVQAVQEGLNKGWSGFLWIMKILIPISFFTLVLDYSGIITKLDFLLAPVMGLLSLPSMAALPLIIGLFTGIYGAVAAMLVLPMAPEHMTLVAIFLLISHNLIQEGAVQGQAGINPVKATIFRLVTSVITVAICAVFLNPPDTVTAGAGLVTATRGAFAPLFQEWAIATASLAAKIFLIIMTIMATLQVMKTFNTIPYILRPLTPLMRLMGLENKLGMLWLTATLFGLSYGSAVIVEEIKESAFTEDELTRLHLSIGINHAMIEDPALFLPLGLAAFWLWIPRLIAAIVAVQLLNLWIRIRPAKTIVLSLRGITSLKRRS</sequence>
<name>A0ABM7PKE4_9BACT</name>
<keyword evidence="1" id="KW-0812">Transmembrane</keyword>
<gene>
    <name evidence="2" type="ORF">DSLASN_34400</name>
</gene>
<keyword evidence="1" id="KW-0472">Membrane</keyword>
<feature type="transmembrane region" description="Helical" evidence="1">
    <location>
        <begin position="21"/>
        <end position="39"/>
    </location>
</feature>
<feature type="transmembrane region" description="Helical" evidence="1">
    <location>
        <begin position="221"/>
        <end position="241"/>
    </location>
</feature>
<dbReference type="Proteomes" id="UP001320148">
    <property type="component" value="Chromosome"/>
</dbReference>
<protein>
    <recommendedName>
        <fullName evidence="4">Iron transporter</fullName>
    </recommendedName>
</protein>
<dbReference type="EMBL" id="AP024488">
    <property type="protein sequence ID" value="BCS97808.1"/>
    <property type="molecule type" value="Genomic_DNA"/>
</dbReference>
<feature type="transmembrane region" description="Helical" evidence="1">
    <location>
        <begin position="282"/>
        <end position="303"/>
    </location>
</feature>
<evidence type="ECO:0000313" key="2">
    <source>
        <dbReference type="EMBL" id="BCS97808.1"/>
    </source>
</evidence>
<proteinExistence type="predicted"/>
<evidence type="ECO:0008006" key="4">
    <source>
        <dbReference type="Google" id="ProtNLM"/>
    </source>
</evidence>
<organism evidence="2 3">
    <name type="scientific">Desulfoluna limicola</name>
    <dbReference type="NCBI Taxonomy" id="2810562"/>
    <lineage>
        <taxon>Bacteria</taxon>
        <taxon>Pseudomonadati</taxon>
        <taxon>Thermodesulfobacteriota</taxon>
        <taxon>Desulfobacteria</taxon>
        <taxon>Desulfobacterales</taxon>
        <taxon>Desulfolunaceae</taxon>
        <taxon>Desulfoluna</taxon>
    </lineage>
</organism>
<feature type="transmembrane region" description="Helical" evidence="1">
    <location>
        <begin position="170"/>
        <end position="192"/>
    </location>
</feature>
<dbReference type="RefSeq" id="WP_236889217.1">
    <property type="nucleotide sequence ID" value="NZ_AP024488.1"/>
</dbReference>
<reference evidence="2 3" key="1">
    <citation type="submission" date="2021-02" db="EMBL/GenBank/DDBJ databases">
        <title>Complete genome of Desulfoluna sp. strain ASN36.</title>
        <authorList>
            <person name="Takahashi A."/>
            <person name="Kojima H."/>
            <person name="Fukui M."/>
        </authorList>
    </citation>
    <scope>NUCLEOTIDE SEQUENCE [LARGE SCALE GENOMIC DNA]</scope>
    <source>
        <strain evidence="2 3">ASN36</strain>
    </source>
</reference>
<keyword evidence="1" id="KW-1133">Transmembrane helix</keyword>
<feature type="transmembrane region" description="Helical" evidence="1">
    <location>
        <begin position="124"/>
        <end position="143"/>
    </location>
</feature>